<dbReference type="Proteomes" id="UP000521943">
    <property type="component" value="Unassembled WGS sequence"/>
</dbReference>
<feature type="non-terminal residue" evidence="2">
    <location>
        <position position="1"/>
    </location>
</feature>
<keyword evidence="3" id="KW-1185">Reference proteome</keyword>
<reference evidence="2 3" key="1">
    <citation type="submission" date="2020-07" db="EMBL/GenBank/DDBJ databases">
        <title>Comparative genomics of pyrophilous fungi reveals a link between fire events and developmental genes.</title>
        <authorList>
            <consortium name="DOE Joint Genome Institute"/>
            <person name="Steindorff A.S."/>
            <person name="Carver A."/>
            <person name="Calhoun S."/>
            <person name="Stillman K."/>
            <person name="Liu H."/>
            <person name="Lipzen A."/>
            <person name="Pangilinan J."/>
            <person name="Labutti K."/>
            <person name="Bruns T.D."/>
            <person name="Grigoriev I.V."/>
        </authorList>
    </citation>
    <scope>NUCLEOTIDE SEQUENCE [LARGE SCALE GENOMIC DNA]</scope>
    <source>
        <strain evidence="2 3">CBS 144469</strain>
    </source>
</reference>
<organism evidence="2 3">
    <name type="scientific">Ephemerocybe angulata</name>
    <dbReference type="NCBI Taxonomy" id="980116"/>
    <lineage>
        <taxon>Eukaryota</taxon>
        <taxon>Fungi</taxon>
        <taxon>Dikarya</taxon>
        <taxon>Basidiomycota</taxon>
        <taxon>Agaricomycotina</taxon>
        <taxon>Agaricomycetes</taxon>
        <taxon>Agaricomycetidae</taxon>
        <taxon>Agaricales</taxon>
        <taxon>Agaricineae</taxon>
        <taxon>Psathyrellaceae</taxon>
        <taxon>Ephemerocybe</taxon>
    </lineage>
</organism>
<dbReference type="AlphaFoldDB" id="A0A8H6M6X8"/>
<sequence length="263" mass="30577">GYTQYLTRVQGMPKGTEDTIKKRMDDFIWAKNGERKANTIAMSTLQRDKDEGGLGLLDIGARNEAIDLMRLKTYLLPPGQRPVWCILADLLLAHSSVQKFRNVGERTLRNPFLQTWRVSLSAKDLPSNLRHMMAAAYKYDTKFVATEVMDDLKLQMPIWYHIGAKEKLESIYGNTWGQCQREVHDIMTTGDMLEHARHLSSTDCSKRKNCKCTKCKRPRTQMRQPQKMQIKCNAQTGQPHCKMGPKARSAHERRTRNRRWRRR</sequence>
<protein>
    <submittedName>
        <fullName evidence="2">Uncharacterized protein</fullName>
    </submittedName>
</protein>
<dbReference type="OrthoDB" id="2205812at2759"/>
<evidence type="ECO:0000313" key="3">
    <source>
        <dbReference type="Proteomes" id="UP000521943"/>
    </source>
</evidence>
<proteinExistence type="predicted"/>
<accession>A0A8H6M6X8</accession>
<dbReference type="EMBL" id="JACGCI010000023">
    <property type="protein sequence ID" value="KAF6757115.1"/>
    <property type="molecule type" value="Genomic_DNA"/>
</dbReference>
<feature type="compositionally biased region" description="Basic residues" evidence="1">
    <location>
        <begin position="251"/>
        <end position="263"/>
    </location>
</feature>
<gene>
    <name evidence="2" type="ORF">DFP72DRAFT_809649</name>
</gene>
<evidence type="ECO:0000313" key="2">
    <source>
        <dbReference type="EMBL" id="KAF6757115.1"/>
    </source>
</evidence>
<feature type="region of interest" description="Disordered" evidence="1">
    <location>
        <begin position="234"/>
        <end position="263"/>
    </location>
</feature>
<comment type="caution">
    <text evidence="2">The sequence shown here is derived from an EMBL/GenBank/DDBJ whole genome shotgun (WGS) entry which is preliminary data.</text>
</comment>
<evidence type="ECO:0000256" key="1">
    <source>
        <dbReference type="SAM" id="MobiDB-lite"/>
    </source>
</evidence>
<name>A0A8H6M6X8_9AGAR</name>